<dbReference type="Proteomes" id="UP001597034">
    <property type="component" value="Unassembled WGS sequence"/>
</dbReference>
<protein>
    <submittedName>
        <fullName evidence="2">Uncharacterized protein</fullName>
    </submittedName>
</protein>
<comment type="caution">
    <text evidence="2">The sequence shown here is derived from an EMBL/GenBank/DDBJ whole genome shotgun (WGS) entry which is preliminary data.</text>
</comment>
<name>A0ABD6DJK6_9EURY</name>
<accession>A0ABD6DJK6</accession>
<evidence type="ECO:0000313" key="3">
    <source>
        <dbReference type="Proteomes" id="UP001597034"/>
    </source>
</evidence>
<keyword evidence="3" id="KW-1185">Reference proteome</keyword>
<sequence>MDRRTFLAVAAVSVAAGCLDNASGDSTGGTTSNEDTGAERRQFVSCEEQYIRTEVVDDDERIDGSLDPTVVELDARDTGVYAELRTTFGTIKSSEDSPDQRVDYEVTAYYYRGDDGTFRTEDPDEDSTNGTRIQCG</sequence>
<evidence type="ECO:0000313" key="2">
    <source>
        <dbReference type="EMBL" id="MFD1645633.1"/>
    </source>
</evidence>
<gene>
    <name evidence="2" type="ORF">ACFSBL_08060</name>
</gene>
<feature type="region of interest" description="Disordered" evidence="1">
    <location>
        <begin position="114"/>
        <end position="136"/>
    </location>
</feature>
<reference evidence="2 3" key="1">
    <citation type="journal article" date="2019" name="Int. J. Syst. Evol. Microbiol.">
        <title>The Global Catalogue of Microorganisms (GCM) 10K type strain sequencing project: providing services to taxonomists for standard genome sequencing and annotation.</title>
        <authorList>
            <consortium name="The Broad Institute Genomics Platform"/>
            <consortium name="The Broad Institute Genome Sequencing Center for Infectious Disease"/>
            <person name="Wu L."/>
            <person name="Ma J."/>
        </authorList>
    </citation>
    <scope>NUCLEOTIDE SEQUENCE [LARGE SCALE GENOMIC DNA]</scope>
    <source>
        <strain evidence="2 3">CGMCC 1.10390</strain>
    </source>
</reference>
<evidence type="ECO:0000256" key="1">
    <source>
        <dbReference type="SAM" id="MobiDB-lite"/>
    </source>
</evidence>
<proteinExistence type="predicted"/>
<dbReference type="AlphaFoldDB" id="A0ABD6DJK6"/>
<dbReference type="RefSeq" id="WP_256398851.1">
    <property type="nucleotide sequence ID" value="NZ_JANHJR010000001.1"/>
</dbReference>
<dbReference type="EMBL" id="JBHUDO010000002">
    <property type="protein sequence ID" value="MFD1645633.1"/>
    <property type="molecule type" value="Genomic_DNA"/>
</dbReference>
<organism evidence="2 3">
    <name type="scientific">Haloarchaeobius litoreus</name>
    <dbReference type="NCBI Taxonomy" id="755306"/>
    <lineage>
        <taxon>Archaea</taxon>
        <taxon>Methanobacteriati</taxon>
        <taxon>Methanobacteriota</taxon>
        <taxon>Stenosarchaea group</taxon>
        <taxon>Halobacteria</taxon>
        <taxon>Halobacteriales</taxon>
        <taxon>Halorubellaceae</taxon>
        <taxon>Haloarchaeobius</taxon>
    </lineage>
</organism>
<dbReference type="PROSITE" id="PS51257">
    <property type="entry name" value="PROKAR_LIPOPROTEIN"/>
    <property type="match status" value="1"/>
</dbReference>